<feature type="domain" description="TfuA-like core" evidence="1">
    <location>
        <begin position="50"/>
        <end position="168"/>
    </location>
</feature>
<proteinExistence type="predicted"/>
<dbReference type="EMBL" id="LNQR01000004">
    <property type="protein sequence ID" value="KWT94652.1"/>
    <property type="molecule type" value="Genomic_DNA"/>
</dbReference>
<evidence type="ECO:0000259" key="1">
    <source>
        <dbReference type="Pfam" id="PF07812"/>
    </source>
</evidence>
<dbReference type="RefSeq" id="WP_085050723.1">
    <property type="nucleotide sequence ID" value="NZ_LNQR01000004.1"/>
</dbReference>
<sequence>MKSIIFLGPTMPVEEARAILPDAVYLPPVEQASLLSAVTTYKPDAIGIIDGLFGQSLSVWHKEILYALERGILVYGSSSMGALRAAETSEFGMIGVGEIYEMYASGQINDDDEVAIIHSSKEDGYRCLSEPMVNIRKTFQHALTRQLIDSDTCAVLIDIAKRLYYPERVFQNIFSIALTKGILSDETINKLKLFVKSDYCDLKKQDAVKLLESIRDIPGDGSAATGNSNFTMVNSHLFKALYHRDRTVQYEGTDVCQDNFASYVALHMPGFDDFNFNAINKALVVFMADYFDITASEEDIEEEKGRFQKKLGIQDKDELNKWIGDNHLTPEEFNTLINDSARCRKMQKWFMTRQYLVKNVKIVLDELRMRNIYGEWLSRAVNQEQIIQTHYPDFKEIDRLDVRELLIDHIRHTGWKSDTDAMKWAEEAGFAGLQHLHLELLRAKLQRDHINGLLSAFLKDKGNG</sequence>
<dbReference type="Proteomes" id="UP000060487">
    <property type="component" value="Unassembled WGS sequence"/>
</dbReference>
<dbReference type="InterPro" id="IPR012924">
    <property type="entry name" value="TfuA_core"/>
</dbReference>
<dbReference type="Pfam" id="PF07812">
    <property type="entry name" value="TfuA"/>
    <property type="match status" value="1"/>
</dbReference>
<accession>A0ABR5SKQ4</accession>
<reference evidence="2 3" key="1">
    <citation type="submission" date="2015-11" db="EMBL/GenBank/DDBJ databases">
        <authorList>
            <person name="Lin W."/>
        </authorList>
    </citation>
    <scope>NUCLEOTIDE SEQUENCE [LARGE SCALE GENOMIC DNA]</scope>
    <source>
        <strain evidence="2 3">HCH-1</strain>
    </source>
</reference>
<evidence type="ECO:0000313" key="3">
    <source>
        <dbReference type="Proteomes" id="UP000060487"/>
    </source>
</evidence>
<name>A0ABR5SKQ4_9BACT</name>
<dbReference type="InterPro" id="IPR027304">
    <property type="entry name" value="Trigger_fact/SurA_dom_sf"/>
</dbReference>
<organism evidence="2 3">
    <name type="scientific">Candidatus Magnetominusculus xianensis</name>
    <dbReference type="NCBI Taxonomy" id="1748249"/>
    <lineage>
        <taxon>Bacteria</taxon>
        <taxon>Pseudomonadati</taxon>
        <taxon>Nitrospirota</taxon>
        <taxon>Nitrospiria</taxon>
        <taxon>Nitrospirales</taxon>
        <taxon>Nitrospiraceae</taxon>
        <taxon>Candidatus Magnetominusculus</taxon>
    </lineage>
</organism>
<evidence type="ECO:0000313" key="2">
    <source>
        <dbReference type="EMBL" id="KWT94652.1"/>
    </source>
</evidence>
<protein>
    <submittedName>
        <fullName evidence="2">TfuA domain-containing protein</fullName>
    </submittedName>
</protein>
<dbReference type="SUPFAM" id="SSF109998">
    <property type="entry name" value="Triger factor/SurA peptide-binding domain-like"/>
    <property type="match status" value="1"/>
</dbReference>
<gene>
    <name evidence="2" type="ORF">ASN18_0191</name>
</gene>
<keyword evidence="3" id="KW-1185">Reference proteome</keyword>
<comment type="caution">
    <text evidence="2">The sequence shown here is derived from an EMBL/GenBank/DDBJ whole genome shotgun (WGS) entry which is preliminary data.</text>
</comment>